<dbReference type="PANTHER" id="PTHR12136">
    <property type="entry name" value="ENHANCED DISEASE RESISTANCE-RELATED"/>
    <property type="match status" value="1"/>
</dbReference>
<sequence length="714" mass="80346">MVSPKKSGDERQDGAKCPSGDDPKSDDTSDTGCLPQTKLTQGISETTKGIKHALHNVKARHELPTEHGEKRKYRTVPNKYGDNVEAVQPTPTQKREEVLQTDDRECGDSGNVVQSTPTQNREKALQTHDGECGDSSNVVQPTPTQKREKALQTDDGEGQKRKDRKGKSEPQITSDTKETANEPLNSKQLATKAKPALKRAGGVRHGAAGRTKDKKDSVIVVPPVVEFLVRDSTILITTCVTAVVLLYRHRMEIWANQALPFPVVGAWLVLAFLLGHKRTVEKDALFAMEMQSAEERAVEAFVKMQAIEEEEEGEIEAQELEEVIGKENASIVAKLQEDAAKANAAEAKTTPRKKERYKFLRPGLPRYNERRWIEQEPDERLVKEPKQDRRHTMFVNALEKYTSKLVVFAEKEEAKAQIREEDLPPGFWTNLLDMPSRERQDWEVHSGETCDKLMTRLLKDPGQFKRTHVEGKEVVDPLPKFRGVDVFLSDANEMELSKRSILDKCGLRDKPMAMVHLLCPFASIVIYFELPSWVDEVGGLEEKEDDQDEVKAIKRFIKGDDEYRNKRLKIYPVLLEGPMAVRMLFYPPSKEFCIWGTMLPVSWYEQKPTTAPDGQKKSLVVECCVDVVSNRLARSTAQVLGSSLINMRMDVAAVIGTPDGQKEKEPEAFIGMWSYNHINLNTCPRLPPKSRTESIMEASALRNTLSQCPVGCSS</sequence>
<protein>
    <recommendedName>
        <fullName evidence="3">Protein ENHANCED DISEASE RESISTANCE 2 C-terminal domain-containing protein</fullName>
    </recommendedName>
</protein>
<name>A0A7R9VY39_9STRA</name>
<evidence type="ECO:0000256" key="2">
    <source>
        <dbReference type="SAM" id="MobiDB-lite"/>
    </source>
</evidence>
<feature type="compositionally biased region" description="Basic and acidic residues" evidence="2">
    <location>
        <begin position="59"/>
        <end position="69"/>
    </location>
</feature>
<feature type="compositionally biased region" description="Basic and acidic residues" evidence="2">
    <location>
        <begin position="120"/>
        <end position="131"/>
    </location>
</feature>
<accession>A0A7R9VY39</accession>
<feature type="domain" description="Protein ENHANCED DISEASE RESISTANCE 2 C-terminal" evidence="3">
    <location>
        <begin position="477"/>
        <end position="678"/>
    </location>
</feature>
<feature type="coiled-coil region" evidence="1">
    <location>
        <begin position="290"/>
        <end position="323"/>
    </location>
</feature>
<feature type="compositionally biased region" description="Basic and acidic residues" evidence="2">
    <location>
        <begin position="93"/>
        <end position="107"/>
    </location>
</feature>
<evidence type="ECO:0000256" key="1">
    <source>
        <dbReference type="SAM" id="Coils"/>
    </source>
</evidence>
<evidence type="ECO:0000313" key="4">
    <source>
        <dbReference type="EMBL" id="CAD8308310.1"/>
    </source>
</evidence>
<feature type="compositionally biased region" description="Basic and acidic residues" evidence="2">
    <location>
        <begin position="145"/>
        <end position="160"/>
    </location>
</feature>
<organism evidence="4">
    <name type="scientific">Pseudictyota dubia</name>
    <dbReference type="NCBI Taxonomy" id="2749911"/>
    <lineage>
        <taxon>Eukaryota</taxon>
        <taxon>Sar</taxon>
        <taxon>Stramenopiles</taxon>
        <taxon>Ochrophyta</taxon>
        <taxon>Bacillariophyta</taxon>
        <taxon>Mediophyceae</taxon>
        <taxon>Biddulphiophycidae</taxon>
        <taxon>Eupodiscales</taxon>
        <taxon>Odontellaceae</taxon>
        <taxon>Pseudictyota</taxon>
    </lineage>
</organism>
<feature type="region of interest" description="Disordered" evidence="2">
    <location>
        <begin position="1"/>
        <end position="214"/>
    </location>
</feature>
<feature type="compositionally biased region" description="Basic and acidic residues" evidence="2">
    <location>
        <begin position="1"/>
        <end position="27"/>
    </location>
</feature>
<evidence type="ECO:0000259" key="3">
    <source>
        <dbReference type="Pfam" id="PF07059"/>
    </source>
</evidence>
<reference evidence="4" key="1">
    <citation type="submission" date="2021-01" db="EMBL/GenBank/DDBJ databases">
        <authorList>
            <person name="Corre E."/>
            <person name="Pelletier E."/>
            <person name="Niang G."/>
            <person name="Scheremetjew M."/>
            <person name="Finn R."/>
            <person name="Kale V."/>
            <person name="Holt S."/>
            <person name="Cochrane G."/>
            <person name="Meng A."/>
            <person name="Brown T."/>
            <person name="Cohen L."/>
        </authorList>
    </citation>
    <scope>NUCLEOTIDE SEQUENCE</scope>
    <source>
        <strain evidence="4">CCMP147</strain>
    </source>
</reference>
<dbReference type="PANTHER" id="PTHR12136:SF41">
    <property type="entry name" value="PLECKSTRIN HOMOLOGY (PH) AND LIPID-BINDING START DOMAINS-CONTAINING PROTEIN"/>
    <property type="match status" value="1"/>
</dbReference>
<dbReference type="InterPro" id="IPR045096">
    <property type="entry name" value="EDR2-like"/>
</dbReference>
<dbReference type="InterPro" id="IPR009769">
    <property type="entry name" value="EDR2_C"/>
</dbReference>
<dbReference type="Pfam" id="PF07059">
    <property type="entry name" value="EDR2_C"/>
    <property type="match status" value="1"/>
</dbReference>
<dbReference type="EMBL" id="HBED01017564">
    <property type="protein sequence ID" value="CAD8308310.1"/>
    <property type="molecule type" value="Transcribed_RNA"/>
</dbReference>
<feature type="compositionally biased region" description="Polar residues" evidence="2">
    <location>
        <begin position="134"/>
        <end position="144"/>
    </location>
</feature>
<feature type="compositionally biased region" description="Polar residues" evidence="2">
    <location>
        <begin position="37"/>
        <end position="47"/>
    </location>
</feature>
<feature type="compositionally biased region" description="Basic residues" evidence="2">
    <location>
        <begin position="49"/>
        <end position="58"/>
    </location>
</feature>
<gene>
    <name evidence="4" type="ORF">TDUB1175_LOCUS8795</name>
</gene>
<proteinExistence type="predicted"/>
<dbReference type="AlphaFoldDB" id="A0A7R9VY39"/>
<keyword evidence="1" id="KW-0175">Coiled coil</keyword>